<organism evidence="3 4">
    <name type="scientific">Tuber aestivum</name>
    <name type="common">summer truffle</name>
    <dbReference type="NCBI Taxonomy" id="59557"/>
    <lineage>
        <taxon>Eukaryota</taxon>
        <taxon>Fungi</taxon>
        <taxon>Dikarya</taxon>
        <taxon>Ascomycota</taxon>
        <taxon>Pezizomycotina</taxon>
        <taxon>Pezizomycetes</taxon>
        <taxon>Pezizales</taxon>
        <taxon>Tuberaceae</taxon>
        <taxon>Tuber</taxon>
    </lineage>
</organism>
<accession>A0A292PVS4</accession>
<keyword evidence="4" id="KW-1185">Reference proteome</keyword>
<gene>
    <name evidence="3" type="ORF">GSTUAT00004276001</name>
</gene>
<dbReference type="Pfam" id="PF02037">
    <property type="entry name" value="SAP"/>
    <property type="match status" value="1"/>
</dbReference>
<protein>
    <recommendedName>
        <fullName evidence="2">SAP domain-containing protein</fullName>
    </recommendedName>
</protein>
<name>A0A292PVS4_9PEZI</name>
<proteinExistence type="predicted"/>
<feature type="compositionally biased region" description="Basic and acidic residues" evidence="1">
    <location>
        <begin position="30"/>
        <end position="48"/>
    </location>
</feature>
<feature type="domain" description="SAP" evidence="2">
    <location>
        <begin position="2"/>
        <end position="36"/>
    </location>
</feature>
<dbReference type="EMBL" id="LN891015">
    <property type="protein sequence ID" value="CUS11649.1"/>
    <property type="molecule type" value="Genomic_DNA"/>
</dbReference>
<dbReference type="InterPro" id="IPR036361">
    <property type="entry name" value="SAP_dom_sf"/>
</dbReference>
<dbReference type="AlphaFoldDB" id="A0A292PVS4"/>
<dbReference type="InterPro" id="IPR003034">
    <property type="entry name" value="SAP_dom"/>
</dbReference>
<evidence type="ECO:0000313" key="4">
    <source>
        <dbReference type="Proteomes" id="UP001412239"/>
    </source>
</evidence>
<evidence type="ECO:0000259" key="2">
    <source>
        <dbReference type="PROSITE" id="PS50800"/>
    </source>
</evidence>
<feature type="region of interest" description="Disordered" evidence="1">
    <location>
        <begin position="1"/>
        <end position="48"/>
    </location>
</feature>
<feature type="non-terminal residue" evidence="3">
    <location>
        <position position="1"/>
    </location>
</feature>
<feature type="compositionally biased region" description="Basic and acidic residues" evidence="1">
    <location>
        <begin position="1"/>
        <end position="12"/>
    </location>
</feature>
<dbReference type="Gene3D" id="1.10.720.30">
    <property type="entry name" value="SAP domain"/>
    <property type="match status" value="1"/>
</dbReference>
<dbReference type="PROSITE" id="PS50800">
    <property type="entry name" value="SAP"/>
    <property type="match status" value="1"/>
</dbReference>
<evidence type="ECO:0000256" key="1">
    <source>
        <dbReference type="SAM" id="MobiDB-lite"/>
    </source>
</evidence>
<dbReference type="Proteomes" id="UP001412239">
    <property type="component" value="Unassembled WGS sequence"/>
</dbReference>
<dbReference type="SUPFAM" id="SSF68906">
    <property type="entry name" value="SAP domain"/>
    <property type="match status" value="1"/>
</dbReference>
<reference evidence="3" key="1">
    <citation type="submission" date="2015-10" db="EMBL/GenBank/DDBJ databases">
        <authorList>
            <person name="Regsiter A."/>
            <person name="william w."/>
        </authorList>
    </citation>
    <scope>NUCLEOTIDE SEQUENCE</scope>
    <source>
        <strain evidence="3">Montdore</strain>
    </source>
</reference>
<sequence>MGKGPTVEDLRKQCKAAGLQTKGNKAQLTKRLEEWSESRESSAESADHPKCDAILGAVAKVSSDVQTIMDAKVSLGQALEKGQLEVERVHGVAIVGNRRGLDLGDLKLRVSITEHLIASQNDRIASQSDRISSLEKELGVVNDRLSTLTLALREYRQVRERFISTYRRDKLHDATARDFKIIQEGNVVAHGGDAAADALLHDGPDRRTDTMVYRRLYGMHPSDVRLIRHKQTLDILSIHAGVVADDKKTGTEEFYEKFKVFIERFDNSNHNVNYLNVEPGTDVTSAYWQLLHCQIYKNIS</sequence>
<evidence type="ECO:0000313" key="3">
    <source>
        <dbReference type="EMBL" id="CUS11649.1"/>
    </source>
</evidence>